<gene>
    <name evidence="1" type="ORF">rCG_63403</name>
</gene>
<name>A6IH29_RAT</name>
<evidence type="ECO:0000313" key="2">
    <source>
        <dbReference type="Proteomes" id="UP000234681"/>
    </source>
</evidence>
<proteinExistence type="predicted"/>
<reference evidence="2" key="1">
    <citation type="submission" date="2005-09" db="EMBL/GenBank/DDBJ databases">
        <authorList>
            <person name="Mural R.J."/>
            <person name="Li P.W."/>
            <person name="Adams M.D."/>
            <person name="Amanatides P.G."/>
            <person name="Baden-Tillson H."/>
            <person name="Barnstead M."/>
            <person name="Chin S.H."/>
            <person name="Dew I."/>
            <person name="Evans C.A."/>
            <person name="Ferriera S."/>
            <person name="Flanigan M."/>
            <person name="Fosler C."/>
            <person name="Glodek A."/>
            <person name="Gu Z."/>
            <person name="Holt R.A."/>
            <person name="Jennings D."/>
            <person name="Kraft C.L."/>
            <person name="Lu F."/>
            <person name="Nguyen T."/>
            <person name="Nusskern D.R."/>
            <person name="Pfannkoch C.M."/>
            <person name="Sitter C."/>
            <person name="Sutton G.G."/>
            <person name="Venter J.C."/>
            <person name="Wang Z."/>
            <person name="Woodage T."/>
            <person name="Zheng X.H."/>
            <person name="Zhong F."/>
        </authorList>
    </citation>
    <scope>NUCLEOTIDE SEQUENCE [LARGE SCALE GENOMIC DNA]</scope>
    <source>
        <strain>BN</strain>
        <strain evidence="2">Sprague-Dawley</strain>
    </source>
</reference>
<accession>A6IH29</accession>
<dbReference type="EMBL" id="CH473961">
    <property type="protein sequence ID" value="EDM00977.1"/>
    <property type="molecule type" value="Genomic_DNA"/>
</dbReference>
<sequence>MMAVEGFSGKKKMKCGLVSLSTEDEVNSTTARREQVLGPLGGVPRVCDGNAGQEVCVRACVHVRGCVRVCAPVPGCVRARNGESCAGSQNQSALGAALVMKMHTPPSPGGA</sequence>
<organism evidence="1 2">
    <name type="scientific">Rattus norvegicus</name>
    <name type="common">Rat</name>
    <dbReference type="NCBI Taxonomy" id="10116"/>
    <lineage>
        <taxon>Eukaryota</taxon>
        <taxon>Metazoa</taxon>
        <taxon>Chordata</taxon>
        <taxon>Craniata</taxon>
        <taxon>Vertebrata</taxon>
        <taxon>Euteleostomi</taxon>
        <taxon>Mammalia</taxon>
        <taxon>Eutheria</taxon>
        <taxon>Euarchontoglires</taxon>
        <taxon>Glires</taxon>
        <taxon>Rodentia</taxon>
        <taxon>Myomorpha</taxon>
        <taxon>Muroidea</taxon>
        <taxon>Muridae</taxon>
        <taxon>Murinae</taxon>
        <taxon>Rattus</taxon>
    </lineage>
</organism>
<protein>
    <submittedName>
        <fullName evidence="1">RCG63403</fullName>
    </submittedName>
</protein>
<dbReference type="AlphaFoldDB" id="A6IH29"/>
<dbReference type="Proteomes" id="UP000234681">
    <property type="component" value="Chromosome 2"/>
</dbReference>
<evidence type="ECO:0000313" key="1">
    <source>
        <dbReference type="EMBL" id="EDM00977.1"/>
    </source>
</evidence>